<keyword evidence="5" id="KW-1185">Reference proteome</keyword>
<feature type="domain" description="Baseplate hub protein gp44-like N-terminal" evidence="1">
    <location>
        <begin position="20"/>
        <end position="109"/>
    </location>
</feature>
<dbReference type="InterPro" id="IPR053981">
    <property type="entry name" value="Gp44/GpP-like_2nd"/>
</dbReference>
<evidence type="ECO:0000313" key="4">
    <source>
        <dbReference type="EMBL" id="SBS30453.1"/>
    </source>
</evidence>
<evidence type="ECO:0000259" key="1">
    <source>
        <dbReference type="Pfam" id="PF21683"/>
    </source>
</evidence>
<dbReference type="OrthoDB" id="9016931at2"/>
<feature type="domain" description="Baseplate hub protein gp44/GpP-like C-terminal" evidence="2">
    <location>
        <begin position="277"/>
        <end position="359"/>
    </location>
</feature>
<dbReference type="STRING" id="1792290.MSP8886_01818"/>
<dbReference type="Pfam" id="PF21929">
    <property type="entry name" value="GpP_4th"/>
    <property type="match status" value="1"/>
</dbReference>
<gene>
    <name evidence="4" type="ORF">MSP8886_01818</name>
</gene>
<dbReference type="InterPro" id="IPR049354">
    <property type="entry name" value="GpP-like_N"/>
</dbReference>
<dbReference type="Gene3D" id="3.55.50.10">
    <property type="entry name" value="Baseplate protein-like domains"/>
    <property type="match status" value="1"/>
</dbReference>
<dbReference type="InterPro" id="IPR023399">
    <property type="entry name" value="Baseplate-like_2-layer_sand"/>
</dbReference>
<sequence length="365" mass="39343">MNELQHVFGAKEGATDRLLVSIDNKVHRFWTQAAIARSMERGAHSFELSLTDSLEATGLGGHSASARAVQPGMSVTVYVNDEPIIAGYIDDVNVSYSSKSHQLNVTGRSKIGDLIDCTTVGKQFQVGQTLAGIARQLCAPFGIEVSVADSAKDAANDVFKSDQMLDLGQSIWEFLEGLARLKAVLLVSDWSGNLQITRAGADLAEVALVLGENIQSASGHFSARGVFSEYTVTGQQMKTPSTNQDAKAITQNQAKVTAAGRYRPFALSADGPADVAACETRAKWQKNVNESRAKTMTYTVQGWRQTPNGTLWAPNALVSVQDPWMGWDGELLITETRLMLNEGGSTTEIHLLPKGAFDLKPVKGK</sequence>
<dbReference type="PIRSF" id="PIRSF004440">
    <property type="entry name" value="GpP"/>
    <property type="match status" value="1"/>
</dbReference>
<dbReference type="InterPro" id="IPR053982">
    <property type="entry name" value="Gp44/GpP-like_C"/>
</dbReference>
<evidence type="ECO:0000259" key="2">
    <source>
        <dbReference type="Pfam" id="PF21929"/>
    </source>
</evidence>
<dbReference type="Pfam" id="PF21683">
    <property type="entry name" value="GpP-like_1st"/>
    <property type="match status" value="1"/>
</dbReference>
<organism evidence="4 5">
    <name type="scientific">Marinomonas spartinae</name>
    <dbReference type="NCBI Taxonomy" id="1792290"/>
    <lineage>
        <taxon>Bacteria</taxon>
        <taxon>Pseudomonadati</taxon>
        <taxon>Pseudomonadota</taxon>
        <taxon>Gammaproteobacteria</taxon>
        <taxon>Oceanospirillales</taxon>
        <taxon>Oceanospirillaceae</taxon>
        <taxon>Marinomonas</taxon>
    </lineage>
</organism>
<dbReference type="AlphaFoldDB" id="A0A1A8TDM6"/>
<evidence type="ECO:0000259" key="3">
    <source>
        <dbReference type="Pfam" id="PF22255"/>
    </source>
</evidence>
<dbReference type="Gene3D" id="2.30.300.10">
    <property type="entry name" value="Baseplate protein-like domain - beta roll fold"/>
    <property type="match status" value="1"/>
</dbReference>
<evidence type="ECO:0000313" key="5">
    <source>
        <dbReference type="Proteomes" id="UP000092544"/>
    </source>
</evidence>
<dbReference type="EMBL" id="FLOB01000003">
    <property type="protein sequence ID" value="SBS30453.1"/>
    <property type="molecule type" value="Genomic_DNA"/>
</dbReference>
<proteinExistence type="predicted"/>
<feature type="domain" description="Baseplate hub protein gp44/GpP-like second" evidence="3">
    <location>
        <begin position="112"/>
        <end position="198"/>
    </location>
</feature>
<protein>
    <submittedName>
        <fullName evidence="4">Phage late control gene D protein (GPD)</fullName>
    </submittedName>
</protein>
<dbReference type="Gene3D" id="3.30.1920.10">
    <property type="entry name" value="Baseplate protein-like domains - 2 layer sandwich fold"/>
    <property type="match status" value="1"/>
</dbReference>
<dbReference type="Proteomes" id="UP000092544">
    <property type="component" value="Unassembled WGS sequence"/>
</dbReference>
<accession>A0A1A8TDM6</accession>
<dbReference type="Pfam" id="PF22255">
    <property type="entry name" value="Gp44-like_2nd"/>
    <property type="match status" value="1"/>
</dbReference>
<name>A0A1A8TDM6_9GAMM</name>
<dbReference type="InterPro" id="IPR026276">
    <property type="entry name" value="Baseplate_GpP"/>
</dbReference>
<dbReference type="RefSeq" id="WP_067015257.1">
    <property type="nucleotide sequence ID" value="NZ_FLOB01000003.1"/>
</dbReference>
<reference evidence="4 5" key="1">
    <citation type="submission" date="2016-06" db="EMBL/GenBank/DDBJ databases">
        <authorList>
            <person name="Kjaerup R.B."/>
            <person name="Dalgaard T.S."/>
            <person name="Juul-Madsen H.R."/>
        </authorList>
    </citation>
    <scope>NUCLEOTIDE SEQUENCE [LARGE SCALE GENOMIC DNA]</scope>
    <source>
        <strain evidence="4 5">CECT 8886</strain>
    </source>
</reference>
<dbReference type="SUPFAM" id="SSF69279">
    <property type="entry name" value="Phage tail proteins"/>
    <property type="match status" value="2"/>
</dbReference>